<feature type="region of interest" description="Disordered" evidence="1">
    <location>
        <begin position="1"/>
        <end position="54"/>
    </location>
</feature>
<evidence type="ECO:0000313" key="2">
    <source>
        <dbReference type="EMBL" id="MBM7817046.1"/>
    </source>
</evidence>
<proteinExistence type="predicted"/>
<evidence type="ECO:0000256" key="1">
    <source>
        <dbReference type="SAM" id="MobiDB-lite"/>
    </source>
</evidence>
<organism evidence="2 3">
    <name type="scientific">Brevibacterium paucivorans</name>
    <dbReference type="NCBI Taxonomy" id="170994"/>
    <lineage>
        <taxon>Bacteria</taxon>
        <taxon>Bacillati</taxon>
        <taxon>Actinomycetota</taxon>
        <taxon>Actinomycetes</taxon>
        <taxon>Micrococcales</taxon>
        <taxon>Brevibacteriaceae</taxon>
        <taxon>Brevibacterium</taxon>
    </lineage>
</organism>
<feature type="compositionally biased region" description="Polar residues" evidence="1">
    <location>
        <begin position="38"/>
        <end position="54"/>
    </location>
</feature>
<protein>
    <submittedName>
        <fullName evidence="2">Uncharacterized protein</fullName>
    </submittedName>
</protein>
<name>A0ABS2SPZ2_9MICO</name>
<sequence length="54" mass="5722">MSTPTTDRASFTVTPALLATESKPAPRTVGNAAKIRNSHSSKSSVTLNSAYRML</sequence>
<comment type="caution">
    <text evidence="2">The sequence shown here is derived from an EMBL/GenBank/DDBJ whole genome shotgun (WGS) entry which is preliminary data.</text>
</comment>
<keyword evidence="3" id="KW-1185">Reference proteome</keyword>
<dbReference type="RefSeq" id="WP_204515695.1">
    <property type="nucleotide sequence ID" value="NZ_JAFBCP010000001.1"/>
</dbReference>
<reference evidence="2 3" key="1">
    <citation type="submission" date="2021-01" db="EMBL/GenBank/DDBJ databases">
        <title>Sequencing the genomes of 1000 actinobacteria strains.</title>
        <authorList>
            <person name="Klenk H.-P."/>
        </authorList>
    </citation>
    <scope>NUCLEOTIDE SEQUENCE [LARGE SCALE GENOMIC DNA]</scope>
    <source>
        <strain evidence="2 3">DSM 13657</strain>
    </source>
</reference>
<gene>
    <name evidence="2" type="ORF">JOE56_001740</name>
</gene>
<dbReference type="EMBL" id="JAFBCP010000001">
    <property type="protein sequence ID" value="MBM7817046.1"/>
    <property type="molecule type" value="Genomic_DNA"/>
</dbReference>
<evidence type="ECO:0000313" key="3">
    <source>
        <dbReference type="Proteomes" id="UP000809290"/>
    </source>
</evidence>
<dbReference type="Proteomes" id="UP000809290">
    <property type="component" value="Unassembled WGS sequence"/>
</dbReference>
<feature type="compositionally biased region" description="Polar residues" evidence="1">
    <location>
        <begin position="1"/>
        <end position="13"/>
    </location>
</feature>
<accession>A0ABS2SPZ2</accession>